<reference evidence="1" key="1">
    <citation type="submission" date="2022-12" db="EMBL/GenBank/DDBJ databases">
        <title>Phocaeicola acetigenes sp. nov., isolated feces from a healthy human.</title>
        <authorList>
            <person name="Do H."/>
            <person name="Ha Y.B."/>
            <person name="Kim J.-S."/>
            <person name="Suh M.K."/>
            <person name="Kim H.S."/>
            <person name="Lee J.-S."/>
        </authorList>
    </citation>
    <scope>NUCLEOTIDE SEQUENCE</scope>
    <source>
        <strain evidence="1">KGMB11183</strain>
    </source>
</reference>
<evidence type="ECO:0000313" key="1">
    <source>
        <dbReference type="EMBL" id="MCZ8371890.1"/>
    </source>
</evidence>
<dbReference type="InterPro" id="IPR025935">
    <property type="entry name" value="AbiH"/>
</dbReference>
<dbReference type="EMBL" id="JAPZVM010000002">
    <property type="protein sequence ID" value="MCZ8371890.1"/>
    <property type="molecule type" value="Genomic_DNA"/>
</dbReference>
<gene>
    <name evidence="1" type="ORF">O6P32_04100</name>
</gene>
<accession>A0ABT4PFR7</accession>
<organism evidence="1 2">
    <name type="scientific">Phocaeicola acetigenes</name>
    <dbReference type="NCBI Taxonomy" id="3016083"/>
    <lineage>
        <taxon>Bacteria</taxon>
        <taxon>Pseudomonadati</taxon>
        <taxon>Bacteroidota</taxon>
        <taxon>Bacteroidia</taxon>
        <taxon>Bacteroidales</taxon>
        <taxon>Bacteroidaceae</taxon>
        <taxon>Phocaeicola</taxon>
    </lineage>
</organism>
<keyword evidence="2" id="KW-1185">Reference proteome</keyword>
<protein>
    <submittedName>
        <fullName evidence="1">AbiH family protein</fullName>
    </submittedName>
</protein>
<dbReference type="Proteomes" id="UP001141933">
    <property type="component" value="Unassembled WGS sequence"/>
</dbReference>
<sequence length="326" mass="38436">MKKKNILLIIGNGFDLELGLRTSYKDFIESNIYDYCSIKISESLGYKKRYNLQFDVDINIFEHFKNILSIQNWIDLEMEIGKLAGRHMKKTNNETGLYEDYLAVSSDFMMSSFNFLRDCLNNYISTLKVPDNMPNNYALQLMSILGTKKYDNVQIVTFNYTDLKETTRFDIQVPVYHIHGKVSKGSNANLILGIQDSVEVDKSFSYVIKSHSPYYHSSRIVDMLDEADEVIFFGHSLGETDYPYFSDFFQMQCRKIAPENRKKIRIFTYNEKSRLDILFQLRIMNDKQTRLFFENSDFALYRTEDKIDDIKIQNYFNELISDLSYH</sequence>
<dbReference type="Pfam" id="PF14253">
    <property type="entry name" value="AbiH"/>
    <property type="match status" value="1"/>
</dbReference>
<dbReference type="RefSeq" id="WP_269876948.1">
    <property type="nucleotide sequence ID" value="NZ_JAPZVM010000002.1"/>
</dbReference>
<comment type="caution">
    <text evidence="1">The sequence shown here is derived from an EMBL/GenBank/DDBJ whole genome shotgun (WGS) entry which is preliminary data.</text>
</comment>
<proteinExistence type="predicted"/>
<name>A0ABT4PFR7_9BACT</name>
<evidence type="ECO:0000313" key="2">
    <source>
        <dbReference type="Proteomes" id="UP001141933"/>
    </source>
</evidence>